<evidence type="ECO:0000313" key="3">
    <source>
        <dbReference type="WBParaSite" id="PTRK_0001349500.1"/>
    </source>
</evidence>
<dbReference type="Proteomes" id="UP000038045">
    <property type="component" value="Unplaced"/>
</dbReference>
<sequence>MFTTGALLLGACGEKADARTAPVPDPAVATEGAPYVLTGTQPARRLRGQPRPPLSHALCHRRGLRLPHHPPDRQAGESGRTGRAGVHLGRPVLRRRRQGGRKPSPRLHADAQRPAQLRRRRAWRRRGLSDLSEDPGPALHREDVPRRPGAPRPAGPLLRRLAGRPDPVQRPGDVPVLRPGQSLALVRQGLYDGGRGRLRPQPSRSERSGLHVCGRSREARPDAPQQRGRHGRRHADAAPQPGIARLSRPESQLRGAGGRGPPDRRPRRLHPRSRGRASRALRPPLKSRAPIRRFAQRRRDRYIPHHGRPGHRVSGRGPRRRRRQARLPGTGAPPRSGAERAPERRGLVRREAVGQPLQRSRRRTGRELHRRADGGDDRPPGEDRRRRRLGHRQPHRPGHGRPALPARRLGSHQPVRWREAPRGPVPPAAVEARHAAARRTDQPPGRRIRRLAAAPPGELPRLRHLGDPRPLLPGSGDEVDAGVGPRQGPPARGQLFLVAGSQDQACRAGTV</sequence>
<evidence type="ECO:0000256" key="1">
    <source>
        <dbReference type="SAM" id="MobiDB-lite"/>
    </source>
</evidence>
<organism evidence="2 3">
    <name type="scientific">Parastrongyloides trichosuri</name>
    <name type="common">Possum-specific nematode worm</name>
    <dbReference type="NCBI Taxonomy" id="131310"/>
    <lineage>
        <taxon>Eukaryota</taxon>
        <taxon>Metazoa</taxon>
        <taxon>Ecdysozoa</taxon>
        <taxon>Nematoda</taxon>
        <taxon>Chromadorea</taxon>
        <taxon>Rhabditida</taxon>
        <taxon>Tylenchina</taxon>
        <taxon>Panagrolaimomorpha</taxon>
        <taxon>Strongyloidoidea</taxon>
        <taxon>Strongyloididae</taxon>
        <taxon>Parastrongyloides</taxon>
    </lineage>
</organism>
<accession>A0A0N4ZXP2</accession>
<feature type="compositionally biased region" description="Basic residues" evidence="1">
    <location>
        <begin position="289"/>
        <end position="325"/>
    </location>
</feature>
<reference evidence="3" key="1">
    <citation type="submission" date="2017-02" db="UniProtKB">
        <authorList>
            <consortium name="WormBaseParasite"/>
        </authorList>
    </citation>
    <scope>IDENTIFICATION</scope>
</reference>
<feature type="compositionally biased region" description="Basic residues" evidence="1">
    <location>
        <begin position="116"/>
        <end position="126"/>
    </location>
</feature>
<name>A0A0N4ZXP2_PARTI</name>
<proteinExistence type="predicted"/>
<feature type="region of interest" description="Disordered" evidence="1">
    <location>
        <begin position="16"/>
        <end position="493"/>
    </location>
</feature>
<feature type="compositionally biased region" description="Basic residues" evidence="1">
    <location>
        <begin position="92"/>
        <end position="105"/>
    </location>
</feature>
<feature type="compositionally biased region" description="Basic and acidic residues" evidence="1">
    <location>
        <begin position="365"/>
        <end position="384"/>
    </location>
</feature>
<protein>
    <submittedName>
        <fullName evidence="3">Lipoprotein</fullName>
    </submittedName>
</protein>
<keyword evidence="2" id="KW-1185">Reference proteome</keyword>
<dbReference type="AlphaFoldDB" id="A0A0N4ZXP2"/>
<feature type="compositionally biased region" description="Basic residues" evidence="1">
    <location>
        <begin position="385"/>
        <end position="399"/>
    </location>
</feature>
<feature type="compositionally biased region" description="Basic and acidic residues" evidence="1">
    <location>
        <begin position="431"/>
        <end position="441"/>
    </location>
</feature>
<feature type="compositionally biased region" description="Basic and acidic residues" evidence="1">
    <location>
        <begin position="337"/>
        <end position="352"/>
    </location>
</feature>
<feature type="compositionally biased region" description="Basic and acidic residues" evidence="1">
    <location>
        <begin position="204"/>
        <end position="221"/>
    </location>
</feature>
<feature type="compositionally biased region" description="Basic residues" evidence="1">
    <location>
        <begin position="58"/>
        <end position="68"/>
    </location>
</feature>
<evidence type="ECO:0000313" key="2">
    <source>
        <dbReference type="Proteomes" id="UP000038045"/>
    </source>
</evidence>
<dbReference type="WBParaSite" id="PTRK_0001349500.1">
    <property type="protein sequence ID" value="PTRK_0001349500.1"/>
    <property type="gene ID" value="PTRK_0001349500"/>
</dbReference>
<feature type="compositionally biased region" description="Basic residues" evidence="1">
    <location>
        <begin position="265"/>
        <end position="279"/>
    </location>
</feature>